<dbReference type="PROSITE" id="PS50893">
    <property type="entry name" value="ABC_TRANSPORTER_2"/>
    <property type="match status" value="1"/>
</dbReference>
<dbReference type="Pfam" id="PF00005">
    <property type="entry name" value="ABC_tran"/>
    <property type="match status" value="1"/>
</dbReference>
<evidence type="ECO:0000256" key="6">
    <source>
        <dbReference type="ARBA" id="ARBA00022840"/>
    </source>
</evidence>
<evidence type="ECO:0000256" key="1">
    <source>
        <dbReference type="ARBA" id="ARBA00004202"/>
    </source>
</evidence>
<evidence type="ECO:0000256" key="4">
    <source>
        <dbReference type="ARBA" id="ARBA00022475"/>
    </source>
</evidence>
<dbReference type="InterPro" id="IPR027417">
    <property type="entry name" value="P-loop_NTPase"/>
</dbReference>
<gene>
    <name evidence="9" type="ORF">CKA38_05630</name>
</gene>
<dbReference type="SMART" id="SM00382">
    <property type="entry name" value="AAA"/>
    <property type="match status" value="1"/>
</dbReference>
<dbReference type="Gene3D" id="3.40.50.300">
    <property type="entry name" value="P-loop containing nucleotide triphosphate hydrolases"/>
    <property type="match status" value="1"/>
</dbReference>
<dbReference type="Proteomes" id="UP000244896">
    <property type="component" value="Chromosome"/>
</dbReference>
<comment type="subcellular location">
    <subcellularLocation>
        <location evidence="1">Cell membrane</location>
        <topology evidence="1">Peripheral membrane protein</topology>
    </subcellularLocation>
</comment>
<dbReference type="EMBL" id="CP023004">
    <property type="protein sequence ID" value="AWI10542.1"/>
    <property type="molecule type" value="Genomic_DNA"/>
</dbReference>
<name>A0A2U8E7F6_9BACT</name>
<protein>
    <submittedName>
        <fullName evidence="9">ABC transporter</fullName>
    </submittedName>
</protein>
<dbReference type="PROSITE" id="PS00211">
    <property type="entry name" value="ABC_TRANSPORTER_1"/>
    <property type="match status" value="1"/>
</dbReference>
<keyword evidence="4" id="KW-1003">Cell membrane</keyword>
<dbReference type="InterPro" id="IPR050086">
    <property type="entry name" value="MetN_ABC_transporter-like"/>
</dbReference>
<feature type="domain" description="ABC transporter" evidence="8">
    <location>
        <begin position="15"/>
        <end position="254"/>
    </location>
</feature>
<dbReference type="OrthoDB" id="9789994at2"/>
<dbReference type="GO" id="GO:0005886">
    <property type="term" value="C:plasma membrane"/>
    <property type="evidence" value="ECO:0007669"/>
    <property type="project" value="UniProtKB-SubCell"/>
</dbReference>
<dbReference type="PANTHER" id="PTHR43166:SF9">
    <property type="entry name" value="GLUTAMATE_ASPARTATE IMPORT ATP-BINDING PROTEIN GLTL"/>
    <property type="match status" value="1"/>
</dbReference>
<evidence type="ECO:0000259" key="8">
    <source>
        <dbReference type="PROSITE" id="PS50893"/>
    </source>
</evidence>
<dbReference type="KEGG" id="elut:CKA38_05630"/>
<dbReference type="InterPro" id="IPR003439">
    <property type="entry name" value="ABC_transporter-like_ATP-bd"/>
</dbReference>
<organism evidence="9 10">
    <name type="scientific">Ereboglobus luteus</name>
    <dbReference type="NCBI Taxonomy" id="1796921"/>
    <lineage>
        <taxon>Bacteria</taxon>
        <taxon>Pseudomonadati</taxon>
        <taxon>Verrucomicrobiota</taxon>
        <taxon>Opitutia</taxon>
        <taxon>Opitutales</taxon>
        <taxon>Opitutaceae</taxon>
        <taxon>Ereboglobus</taxon>
    </lineage>
</organism>
<keyword evidence="5" id="KW-0547">Nucleotide-binding</keyword>
<keyword evidence="3" id="KW-0813">Transport</keyword>
<comment type="similarity">
    <text evidence="2">Belongs to the ABC transporter superfamily.</text>
</comment>
<dbReference type="GO" id="GO:0005524">
    <property type="term" value="F:ATP binding"/>
    <property type="evidence" value="ECO:0007669"/>
    <property type="project" value="UniProtKB-KW"/>
</dbReference>
<reference evidence="9 10" key="1">
    <citation type="journal article" date="2018" name="Syst. Appl. Microbiol.">
        <title>Ereboglobus luteus gen. nov. sp. nov. from cockroach guts, and new insights into the oxygen relationship of the genera Opitutus and Didymococcus (Verrucomicrobia: Opitutaceae).</title>
        <authorList>
            <person name="Tegtmeier D."/>
            <person name="Belitz A."/>
            <person name="Radek R."/>
            <person name="Heimerl T."/>
            <person name="Brune A."/>
        </authorList>
    </citation>
    <scope>NUCLEOTIDE SEQUENCE [LARGE SCALE GENOMIC DNA]</scope>
    <source>
        <strain evidence="9 10">Ho45</strain>
    </source>
</reference>
<dbReference type="AlphaFoldDB" id="A0A2U8E7F6"/>
<dbReference type="SUPFAM" id="SSF52540">
    <property type="entry name" value="P-loop containing nucleoside triphosphate hydrolases"/>
    <property type="match status" value="1"/>
</dbReference>
<keyword evidence="7" id="KW-0472">Membrane</keyword>
<proteinExistence type="inferred from homology"/>
<evidence type="ECO:0000256" key="5">
    <source>
        <dbReference type="ARBA" id="ARBA00022741"/>
    </source>
</evidence>
<evidence type="ECO:0000256" key="7">
    <source>
        <dbReference type="ARBA" id="ARBA00023136"/>
    </source>
</evidence>
<dbReference type="PANTHER" id="PTHR43166">
    <property type="entry name" value="AMINO ACID IMPORT ATP-BINDING PROTEIN"/>
    <property type="match status" value="1"/>
</dbReference>
<dbReference type="RefSeq" id="WP_108826437.1">
    <property type="nucleotide sequence ID" value="NZ_CP023004.1"/>
</dbReference>
<dbReference type="InterPro" id="IPR003593">
    <property type="entry name" value="AAA+_ATPase"/>
</dbReference>
<evidence type="ECO:0000256" key="2">
    <source>
        <dbReference type="ARBA" id="ARBA00005417"/>
    </source>
</evidence>
<keyword evidence="6" id="KW-0067">ATP-binding</keyword>
<evidence type="ECO:0000256" key="3">
    <source>
        <dbReference type="ARBA" id="ARBA00022448"/>
    </source>
</evidence>
<dbReference type="GO" id="GO:0016887">
    <property type="term" value="F:ATP hydrolysis activity"/>
    <property type="evidence" value="ECO:0007669"/>
    <property type="project" value="InterPro"/>
</dbReference>
<dbReference type="CDD" id="cd03230">
    <property type="entry name" value="ABC_DR_subfamily_A"/>
    <property type="match status" value="1"/>
</dbReference>
<keyword evidence="10" id="KW-1185">Reference proteome</keyword>
<accession>A0A2U8E7F6</accession>
<evidence type="ECO:0000313" key="10">
    <source>
        <dbReference type="Proteomes" id="UP000244896"/>
    </source>
</evidence>
<evidence type="ECO:0000313" key="9">
    <source>
        <dbReference type="EMBL" id="AWI10542.1"/>
    </source>
</evidence>
<dbReference type="InterPro" id="IPR017871">
    <property type="entry name" value="ABC_transporter-like_CS"/>
</dbReference>
<sequence>MKKSAATPAKTAPILEVSGLRLERGQTVILDDIAWRVARGQHWVILGPNGCGKTSLLRALTGYISPTSGDVSVLGHTYGECDWRDLRLQIGIVTTSLQASIPPAEPAIETVISGKYAQLDLWIKNTRADETAALKLLRFAGIGHLARREWLYLSQGERQRILIARALMANPRLLILDEPCSGLDPVAREHFLAFIEKLARRRACPALVLVTHHVEEITPAITHALVLRAGKIIAQGPLATALTGKTLSASFDSPIRLTRRANRLGLQFTGRGKNSVF</sequence>